<evidence type="ECO:0000313" key="1">
    <source>
        <dbReference type="EMBL" id="CAF5157123.1"/>
    </source>
</evidence>
<name>A0A8S3G8S5_9BILA</name>
<dbReference type="Proteomes" id="UP000681967">
    <property type="component" value="Unassembled WGS sequence"/>
</dbReference>
<dbReference type="AlphaFoldDB" id="A0A8S3G8S5"/>
<gene>
    <name evidence="1" type="ORF">BYL167_LOCUS73662</name>
</gene>
<proteinExistence type="predicted"/>
<organism evidence="1 2">
    <name type="scientific">Rotaria magnacalcarata</name>
    <dbReference type="NCBI Taxonomy" id="392030"/>
    <lineage>
        <taxon>Eukaryota</taxon>
        <taxon>Metazoa</taxon>
        <taxon>Spiralia</taxon>
        <taxon>Gnathifera</taxon>
        <taxon>Rotifera</taxon>
        <taxon>Eurotatoria</taxon>
        <taxon>Bdelloidea</taxon>
        <taxon>Philodinida</taxon>
        <taxon>Philodinidae</taxon>
        <taxon>Rotaria</taxon>
    </lineage>
</organism>
<accession>A0A8S3G8S5</accession>
<reference evidence="1" key="1">
    <citation type="submission" date="2021-02" db="EMBL/GenBank/DDBJ databases">
        <authorList>
            <person name="Nowell W R."/>
        </authorList>
    </citation>
    <scope>NUCLEOTIDE SEQUENCE</scope>
</reference>
<comment type="caution">
    <text evidence="1">The sequence shown here is derived from an EMBL/GenBank/DDBJ whole genome shotgun (WGS) entry which is preliminary data.</text>
</comment>
<sequence>MITVIRVGSSTCKKTWGLENAVHSYAVPNSHCIALPAILGSRNPG</sequence>
<protein>
    <submittedName>
        <fullName evidence="1">Uncharacterized protein</fullName>
    </submittedName>
</protein>
<dbReference type="EMBL" id="CAJOBH010262513">
    <property type="protein sequence ID" value="CAF5157123.1"/>
    <property type="molecule type" value="Genomic_DNA"/>
</dbReference>
<evidence type="ECO:0000313" key="2">
    <source>
        <dbReference type="Proteomes" id="UP000681967"/>
    </source>
</evidence>
<feature type="non-terminal residue" evidence="1">
    <location>
        <position position="1"/>
    </location>
</feature>